<comment type="similarity">
    <text evidence="6">Belongs to the binding-protein-dependent transport system permease family.</text>
</comment>
<feature type="transmembrane region" description="Helical" evidence="6">
    <location>
        <begin position="140"/>
        <end position="158"/>
    </location>
</feature>
<dbReference type="Proteomes" id="UP000245469">
    <property type="component" value="Unassembled WGS sequence"/>
</dbReference>
<dbReference type="GO" id="GO:0031460">
    <property type="term" value="P:glycine betaine transport"/>
    <property type="evidence" value="ECO:0007669"/>
    <property type="project" value="TreeGrafter"/>
</dbReference>
<accession>A0A316A8J8</accession>
<dbReference type="CDD" id="cd06261">
    <property type="entry name" value="TM_PBP2"/>
    <property type="match status" value="1"/>
</dbReference>
<dbReference type="PROSITE" id="PS50928">
    <property type="entry name" value="ABC_TM1"/>
    <property type="match status" value="1"/>
</dbReference>
<dbReference type="PANTHER" id="PTHR30177">
    <property type="entry name" value="GLYCINE BETAINE/L-PROLINE TRANSPORT SYSTEM PERMEASE PROTEIN PROW"/>
    <property type="match status" value="1"/>
</dbReference>
<feature type="transmembrane region" description="Helical" evidence="6">
    <location>
        <begin position="241"/>
        <end position="262"/>
    </location>
</feature>
<proteinExistence type="inferred from homology"/>
<dbReference type="InterPro" id="IPR035906">
    <property type="entry name" value="MetI-like_sf"/>
</dbReference>
<keyword evidence="3 6" id="KW-0812">Transmembrane</keyword>
<evidence type="ECO:0000256" key="4">
    <source>
        <dbReference type="ARBA" id="ARBA00022989"/>
    </source>
</evidence>
<keyword evidence="5 6" id="KW-0472">Membrane</keyword>
<dbReference type="PANTHER" id="PTHR30177:SF4">
    <property type="entry name" value="OSMOPROTECTANT IMPORT PERMEASE PROTEIN OSMW"/>
    <property type="match status" value="1"/>
</dbReference>
<feature type="transmembrane region" description="Helical" evidence="6">
    <location>
        <begin position="84"/>
        <end position="104"/>
    </location>
</feature>
<dbReference type="GO" id="GO:0055085">
    <property type="term" value="P:transmembrane transport"/>
    <property type="evidence" value="ECO:0007669"/>
    <property type="project" value="InterPro"/>
</dbReference>
<dbReference type="SUPFAM" id="SSF161098">
    <property type="entry name" value="MetI-like"/>
    <property type="match status" value="1"/>
</dbReference>
<evidence type="ECO:0000259" key="7">
    <source>
        <dbReference type="PROSITE" id="PS50928"/>
    </source>
</evidence>
<dbReference type="Pfam" id="PF00528">
    <property type="entry name" value="BPD_transp_1"/>
    <property type="match status" value="1"/>
</dbReference>
<evidence type="ECO:0000313" key="8">
    <source>
        <dbReference type="EMBL" id="PWJ53300.1"/>
    </source>
</evidence>
<keyword evidence="4 6" id="KW-1133">Transmembrane helix</keyword>
<keyword evidence="9" id="KW-1185">Reference proteome</keyword>
<feature type="transmembrane region" description="Helical" evidence="6">
    <location>
        <begin position="116"/>
        <end position="134"/>
    </location>
</feature>
<evidence type="ECO:0000256" key="2">
    <source>
        <dbReference type="ARBA" id="ARBA00022448"/>
    </source>
</evidence>
<evidence type="ECO:0000256" key="5">
    <source>
        <dbReference type="ARBA" id="ARBA00023136"/>
    </source>
</evidence>
<evidence type="ECO:0000256" key="3">
    <source>
        <dbReference type="ARBA" id="ARBA00022692"/>
    </source>
</evidence>
<dbReference type="InterPro" id="IPR000515">
    <property type="entry name" value="MetI-like"/>
</dbReference>
<name>A0A316A8J8_9ACTN</name>
<dbReference type="AlphaFoldDB" id="A0A316A8J8"/>
<protein>
    <submittedName>
        <fullName evidence="8">Osmoprotectant transport system permease protein</fullName>
    </submittedName>
</protein>
<comment type="subcellular location">
    <subcellularLocation>
        <location evidence="6">Cell membrane</location>
        <topology evidence="6">Multi-pass membrane protein</topology>
    </subcellularLocation>
    <subcellularLocation>
        <location evidence="1">Membrane</location>
        <topology evidence="1">Multi-pass membrane protein</topology>
    </subcellularLocation>
</comment>
<sequence>MADGERAVRVALLDAVEPDGAAGGSVPAVPLTAAAPHLLSVGSLSGGVHTATLPDNCLVRNDWICPLYVQTRADVLLEAVEQHLYLVLVSLLAGALLAVPLAVLAHRVRRARGLTLGVTTAIYTIPSLALFILLVPMTGLTSTTVVIALALYSLTILVRNILVGLDGVDPEVRDAAAGMGLSSWRTLWRVEAPLALPAAMAGLRVAAVSTVALATVGAVIGNGGLGNLITSGYSSNFNAQVLTASVLCVVLAVAFDLLLLGAQRLATPWRRGVR</sequence>
<dbReference type="GO" id="GO:0005886">
    <property type="term" value="C:plasma membrane"/>
    <property type="evidence" value="ECO:0007669"/>
    <property type="project" value="UniProtKB-SubCell"/>
</dbReference>
<reference evidence="8 9" key="1">
    <citation type="submission" date="2018-03" db="EMBL/GenBank/DDBJ databases">
        <title>Genomic Encyclopedia of Archaeal and Bacterial Type Strains, Phase II (KMG-II): from individual species to whole genera.</title>
        <authorList>
            <person name="Goeker M."/>
        </authorList>
    </citation>
    <scope>NUCLEOTIDE SEQUENCE [LARGE SCALE GENOMIC DNA]</scope>
    <source>
        <strain evidence="8 9">DSM 44889</strain>
    </source>
</reference>
<dbReference type="Gene3D" id="1.10.3720.10">
    <property type="entry name" value="MetI-like"/>
    <property type="match status" value="1"/>
</dbReference>
<dbReference type="EMBL" id="QGDQ01000013">
    <property type="protein sequence ID" value="PWJ53300.1"/>
    <property type="molecule type" value="Genomic_DNA"/>
</dbReference>
<organism evidence="8 9">
    <name type="scientific">Quadrisphaera granulorum</name>
    <dbReference type="NCBI Taxonomy" id="317664"/>
    <lineage>
        <taxon>Bacteria</taxon>
        <taxon>Bacillati</taxon>
        <taxon>Actinomycetota</taxon>
        <taxon>Actinomycetes</taxon>
        <taxon>Kineosporiales</taxon>
        <taxon>Kineosporiaceae</taxon>
        <taxon>Quadrisphaera</taxon>
    </lineage>
</organism>
<comment type="caution">
    <text evidence="8">The sequence shown here is derived from an EMBL/GenBank/DDBJ whole genome shotgun (WGS) entry which is preliminary data.</text>
</comment>
<gene>
    <name evidence="8" type="ORF">BXY45_11358</name>
</gene>
<feature type="transmembrane region" description="Helical" evidence="6">
    <location>
        <begin position="194"/>
        <end position="221"/>
    </location>
</feature>
<feature type="domain" description="ABC transmembrane type-1" evidence="7">
    <location>
        <begin position="80"/>
        <end position="259"/>
    </location>
</feature>
<evidence type="ECO:0000256" key="6">
    <source>
        <dbReference type="RuleBase" id="RU363032"/>
    </source>
</evidence>
<evidence type="ECO:0000256" key="1">
    <source>
        <dbReference type="ARBA" id="ARBA00004141"/>
    </source>
</evidence>
<dbReference type="InterPro" id="IPR051204">
    <property type="entry name" value="ABC_transp_perm/SBD"/>
</dbReference>
<keyword evidence="2 6" id="KW-0813">Transport</keyword>
<evidence type="ECO:0000313" key="9">
    <source>
        <dbReference type="Proteomes" id="UP000245469"/>
    </source>
</evidence>